<organism evidence="1 2">
    <name type="scientific">Mucilaginibacter paludis DSM 18603</name>
    <dbReference type="NCBI Taxonomy" id="714943"/>
    <lineage>
        <taxon>Bacteria</taxon>
        <taxon>Pseudomonadati</taxon>
        <taxon>Bacteroidota</taxon>
        <taxon>Sphingobacteriia</taxon>
        <taxon>Sphingobacteriales</taxon>
        <taxon>Sphingobacteriaceae</taxon>
        <taxon>Mucilaginibacter</taxon>
    </lineage>
</organism>
<dbReference type="OrthoDB" id="2914911at2"/>
<dbReference type="InterPro" id="IPR027417">
    <property type="entry name" value="P-loop_NTPase"/>
</dbReference>
<dbReference type="SUPFAM" id="SSF52540">
    <property type="entry name" value="P-loop containing nucleoside triphosphate hydrolases"/>
    <property type="match status" value="1"/>
</dbReference>
<dbReference type="AlphaFoldDB" id="H1Y9D4"/>
<dbReference type="PANTHER" id="PTHR37807">
    <property type="entry name" value="OS07G0160300 PROTEIN"/>
    <property type="match status" value="1"/>
</dbReference>
<name>H1Y9D4_9SPHI</name>
<sequence length="170" mass="19235">MKLILFRGRPGTGKTLLSGLLSAQLNLPVIRKDDIYDGLSTLNPDHQQRNSATHHILYAVLKSNAPTTSTLLLDFPFQFDDDIAKLKNWCIENNVELKSIVVTCSDEELWASRFNKRAENPAPNQLITDFKLLKQRYGEMQLRPGPLELLIDTVNNSSDNIKNIIAFITK</sequence>
<dbReference type="HOGENOM" id="CLU_1568990_0_0_10"/>
<evidence type="ECO:0000313" key="1">
    <source>
        <dbReference type="EMBL" id="EHQ29939.1"/>
    </source>
</evidence>
<reference evidence="1" key="1">
    <citation type="submission" date="2011-09" db="EMBL/GenBank/DDBJ databases">
        <title>The permanent draft genome of Mucilaginibacter paludis DSM 18603.</title>
        <authorList>
            <consortium name="US DOE Joint Genome Institute (JGI-PGF)"/>
            <person name="Lucas S."/>
            <person name="Han J."/>
            <person name="Lapidus A."/>
            <person name="Bruce D."/>
            <person name="Goodwin L."/>
            <person name="Pitluck S."/>
            <person name="Peters L."/>
            <person name="Kyrpides N."/>
            <person name="Mavromatis K."/>
            <person name="Ivanova N."/>
            <person name="Mikhailova N."/>
            <person name="Held B."/>
            <person name="Detter J.C."/>
            <person name="Tapia R."/>
            <person name="Han C."/>
            <person name="Land M."/>
            <person name="Hauser L."/>
            <person name="Markowitz V."/>
            <person name="Cheng J.-F."/>
            <person name="Hugenholtz P."/>
            <person name="Woyke T."/>
            <person name="Wu D."/>
            <person name="Tindall B."/>
            <person name="Brambilla E."/>
            <person name="Klenk H.-P."/>
            <person name="Eisen J.A."/>
        </authorList>
    </citation>
    <scope>NUCLEOTIDE SEQUENCE [LARGE SCALE GENOMIC DNA]</scope>
    <source>
        <strain evidence="1">DSM 18603</strain>
    </source>
</reference>
<dbReference type="Proteomes" id="UP000002774">
    <property type="component" value="Chromosome"/>
</dbReference>
<keyword evidence="2" id="KW-1185">Reference proteome</keyword>
<dbReference type="eggNOG" id="ENOG503440N">
    <property type="taxonomic scope" value="Bacteria"/>
</dbReference>
<dbReference type="Pfam" id="PF13671">
    <property type="entry name" value="AAA_33"/>
    <property type="match status" value="1"/>
</dbReference>
<dbReference type="PANTHER" id="PTHR37807:SF3">
    <property type="entry name" value="OS07G0160300 PROTEIN"/>
    <property type="match status" value="1"/>
</dbReference>
<gene>
    <name evidence="1" type="ORF">Mucpa_5873</name>
</gene>
<dbReference type="RefSeq" id="WP_008511425.1">
    <property type="nucleotide sequence ID" value="NZ_CM001403.1"/>
</dbReference>
<evidence type="ECO:0000313" key="2">
    <source>
        <dbReference type="Proteomes" id="UP000002774"/>
    </source>
</evidence>
<protein>
    <submittedName>
        <fullName evidence="1">Uncharacterized protein</fullName>
    </submittedName>
</protein>
<proteinExistence type="predicted"/>
<dbReference type="Gene3D" id="3.40.50.300">
    <property type="entry name" value="P-loop containing nucleotide triphosphate hydrolases"/>
    <property type="match status" value="1"/>
</dbReference>
<dbReference type="EMBL" id="CM001403">
    <property type="protein sequence ID" value="EHQ29939.1"/>
    <property type="molecule type" value="Genomic_DNA"/>
</dbReference>
<dbReference type="STRING" id="714943.Mucpa_5873"/>
<accession>H1Y9D4</accession>